<sequence>MMNVRARDDDGITLIEVIVYLVISGMFLALLAGLFVAGLRAQTTATDLDSATGASGVVSSSLQSGIRNAAAFALSDDNQTVVATVIADDGPSCRGWRVTADGDLLYQRSSSAIPLTGGSGWTAIAHGVVGSLSRVDGTDADGAPKIVPIDADGDGRTDAFARTGTLLQVGMDIKVGDGTVAWTTGITARAVGEGVTTTCW</sequence>
<dbReference type="Proteomes" id="UP001321543">
    <property type="component" value="Chromosome"/>
</dbReference>
<dbReference type="RefSeq" id="WP_286301148.1">
    <property type="nucleotide sequence ID" value="NZ_AP027728.1"/>
</dbReference>
<dbReference type="EMBL" id="AP027728">
    <property type="protein sequence ID" value="BDZ40593.1"/>
    <property type="molecule type" value="Genomic_DNA"/>
</dbReference>
<gene>
    <name evidence="2" type="ORF">GCM10025863_32070</name>
</gene>
<keyword evidence="1" id="KW-0812">Transmembrane</keyword>
<evidence type="ECO:0000313" key="2">
    <source>
        <dbReference type="EMBL" id="BDZ40593.1"/>
    </source>
</evidence>
<proteinExistence type="predicted"/>
<organism evidence="2 3">
    <name type="scientific">Microbacterium suwonense</name>
    <dbReference type="NCBI Taxonomy" id="683047"/>
    <lineage>
        <taxon>Bacteria</taxon>
        <taxon>Bacillati</taxon>
        <taxon>Actinomycetota</taxon>
        <taxon>Actinomycetes</taxon>
        <taxon>Micrococcales</taxon>
        <taxon>Microbacteriaceae</taxon>
        <taxon>Microbacterium</taxon>
    </lineage>
</organism>
<keyword evidence="1" id="KW-1133">Transmembrane helix</keyword>
<accession>A0ABN6X942</accession>
<reference evidence="3" key="1">
    <citation type="journal article" date="2019" name="Int. J. Syst. Evol. Microbiol.">
        <title>The Global Catalogue of Microorganisms (GCM) 10K type strain sequencing project: providing services to taxonomists for standard genome sequencing and annotation.</title>
        <authorList>
            <consortium name="The Broad Institute Genomics Platform"/>
            <consortium name="The Broad Institute Genome Sequencing Center for Infectious Disease"/>
            <person name="Wu L."/>
            <person name="Ma J."/>
        </authorList>
    </citation>
    <scope>NUCLEOTIDE SEQUENCE [LARGE SCALE GENOMIC DNA]</scope>
    <source>
        <strain evidence="3">NBRC 106310</strain>
    </source>
</reference>
<evidence type="ECO:0000256" key="1">
    <source>
        <dbReference type="SAM" id="Phobius"/>
    </source>
</evidence>
<name>A0ABN6X942_9MICO</name>
<keyword evidence="3" id="KW-1185">Reference proteome</keyword>
<evidence type="ECO:0000313" key="3">
    <source>
        <dbReference type="Proteomes" id="UP001321543"/>
    </source>
</evidence>
<protein>
    <submittedName>
        <fullName evidence="2">Uncharacterized protein</fullName>
    </submittedName>
</protein>
<feature type="transmembrane region" description="Helical" evidence="1">
    <location>
        <begin position="12"/>
        <end position="39"/>
    </location>
</feature>
<keyword evidence="1" id="KW-0472">Membrane</keyword>